<comment type="caution">
    <text evidence="4">The sequence shown here is derived from an EMBL/GenBank/DDBJ whole genome shotgun (WGS) entry which is preliminary data.</text>
</comment>
<name>A0A1Q9LHE1_9PSEU</name>
<feature type="domain" description="Acyltransferase 3" evidence="3">
    <location>
        <begin position="1"/>
        <end position="331"/>
    </location>
</feature>
<keyword evidence="2" id="KW-1133">Transmembrane helix</keyword>
<evidence type="ECO:0000256" key="2">
    <source>
        <dbReference type="SAM" id="Phobius"/>
    </source>
</evidence>
<dbReference type="AlphaFoldDB" id="A0A1Q9LHE1"/>
<dbReference type="GO" id="GO:0016020">
    <property type="term" value="C:membrane"/>
    <property type="evidence" value="ECO:0007669"/>
    <property type="project" value="TreeGrafter"/>
</dbReference>
<dbReference type="STRING" id="1193682.BJP25_00650"/>
<dbReference type="Pfam" id="PF01757">
    <property type="entry name" value="Acyl_transf_3"/>
    <property type="match status" value="1"/>
</dbReference>
<feature type="region of interest" description="Disordered" evidence="1">
    <location>
        <begin position="352"/>
        <end position="383"/>
    </location>
</feature>
<evidence type="ECO:0000259" key="3">
    <source>
        <dbReference type="Pfam" id="PF01757"/>
    </source>
</evidence>
<accession>A0A1Q9LHE1</accession>
<dbReference type="GO" id="GO:0009103">
    <property type="term" value="P:lipopolysaccharide biosynthetic process"/>
    <property type="evidence" value="ECO:0007669"/>
    <property type="project" value="TreeGrafter"/>
</dbReference>
<sequence>MWVVLFHFRGNLWDEYPGLKPVFDPVLRHGDLGVDLFFALSGFVLALNYLDRMGDGLSRRATARFLWARLARVWPVYAVTLLVAAGWHGVLMMRDLPDPVVPDEYTVLSFLRQVFMVVMWTEPDNDRVAWNGPSWSISAEWLVYLLFPVIVLLLVRLGWVLRVRGLLFLGAVVVLPAAMMAAFTGNMYSPYLWVLRLLGAFVGGGIACLAFRRIAQTRRNDVASGWAAWVLLVLIVGSLYATEWVGSAYLIATFLFSPFLIAISVSTRGLSRVFSTRAFVLGGHISYSAYLVHMLLIEPIWWAQMMWPQTFAPHSALLRACFLAVPFVVLLVAYAMWRWVEEPSRKVMRAMTKRPLPRTPDAPAPLHTGPVPTEERQVVREPA</sequence>
<keyword evidence="5" id="KW-1185">Reference proteome</keyword>
<feature type="transmembrane region" description="Helical" evidence="2">
    <location>
        <begin position="317"/>
        <end position="340"/>
    </location>
</feature>
<feature type="transmembrane region" description="Helical" evidence="2">
    <location>
        <begin position="166"/>
        <end position="185"/>
    </location>
</feature>
<feature type="transmembrane region" description="Helical" evidence="2">
    <location>
        <begin position="71"/>
        <end position="90"/>
    </location>
</feature>
<feature type="compositionally biased region" description="Basic and acidic residues" evidence="1">
    <location>
        <begin position="373"/>
        <end position="383"/>
    </location>
</feature>
<dbReference type="InterPro" id="IPR050879">
    <property type="entry name" value="Acyltransferase_3"/>
</dbReference>
<keyword evidence="2" id="KW-0812">Transmembrane</keyword>
<keyword evidence="2" id="KW-0472">Membrane</keyword>
<organism evidence="4 5">
    <name type="scientific">Actinokineospora bangkokensis</name>
    <dbReference type="NCBI Taxonomy" id="1193682"/>
    <lineage>
        <taxon>Bacteria</taxon>
        <taxon>Bacillati</taxon>
        <taxon>Actinomycetota</taxon>
        <taxon>Actinomycetes</taxon>
        <taxon>Pseudonocardiales</taxon>
        <taxon>Pseudonocardiaceae</taxon>
        <taxon>Actinokineospora</taxon>
    </lineage>
</organism>
<dbReference type="GO" id="GO:0016747">
    <property type="term" value="F:acyltransferase activity, transferring groups other than amino-acyl groups"/>
    <property type="evidence" value="ECO:0007669"/>
    <property type="project" value="InterPro"/>
</dbReference>
<evidence type="ECO:0000313" key="5">
    <source>
        <dbReference type="Proteomes" id="UP000186040"/>
    </source>
</evidence>
<feature type="transmembrane region" description="Helical" evidence="2">
    <location>
        <begin position="32"/>
        <end position="50"/>
    </location>
</feature>
<feature type="transmembrane region" description="Helical" evidence="2">
    <location>
        <begin position="141"/>
        <end position="159"/>
    </location>
</feature>
<proteinExistence type="predicted"/>
<dbReference type="Proteomes" id="UP000186040">
    <property type="component" value="Unassembled WGS sequence"/>
</dbReference>
<evidence type="ECO:0000313" key="4">
    <source>
        <dbReference type="EMBL" id="OLR91462.1"/>
    </source>
</evidence>
<reference evidence="4 5" key="1">
    <citation type="submission" date="2016-10" db="EMBL/GenBank/DDBJ databases">
        <title>The Draft Genome Sequence of Actinokineospora bangkokensis 44EHWT reveals the biosynthetic pathway of antifungal compounds Thailandins with unusual extender unit butylmalonyl-CoA.</title>
        <authorList>
            <person name="Greule A."/>
            <person name="Intra B."/>
            <person name="Flemming S."/>
            <person name="Rommel M.G."/>
            <person name="Panbangred W."/>
            <person name="Bechthold A."/>
        </authorList>
    </citation>
    <scope>NUCLEOTIDE SEQUENCE [LARGE SCALE GENOMIC DNA]</scope>
    <source>
        <strain evidence="4 5">44EHW</strain>
    </source>
</reference>
<dbReference type="InterPro" id="IPR002656">
    <property type="entry name" value="Acyl_transf_3_dom"/>
</dbReference>
<dbReference type="EMBL" id="MKQR01000023">
    <property type="protein sequence ID" value="OLR91462.1"/>
    <property type="molecule type" value="Genomic_DNA"/>
</dbReference>
<feature type="transmembrane region" description="Helical" evidence="2">
    <location>
        <begin position="247"/>
        <end position="266"/>
    </location>
</feature>
<feature type="transmembrane region" description="Helical" evidence="2">
    <location>
        <begin position="278"/>
        <end position="297"/>
    </location>
</feature>
<dbReference type="PANTHER" id="PTHR23028:SF53">
    <property type="entry name" value="ACYL_TRANSF_3 DOMAIN-CONTAINING PROTEIN"/>
    <property type="match status" value="1"/>
</dbReference>
<feature type="transmembrane region" description="Helical" evidence="2">
    <location>
        <begin position="223"/>
        <end position="241"/>
    </location>
</feature>
<evidence type="ECO:0000256" key="1">
    <source>
        <dbReference type="SAM" id="MobiDB-lite"/>
    </source>
</evidence>
<gene>
    <name evidence="4" type="ORF">BJP25_00650</name>
</gene>
<dbReference type="PANTHER" id="PTHR23028">
    <property type="entry name" value="ACETYLTRANSFERASE"/>
    <property type="match status" value="1"/>
</dbReference>
<protein>
    <recommendedName>
        <fullName evidence="3">Acyltransferase 3 domain-containing protein</fullName>
    </recommendedName>
</protein>
<feature type="transmembrane region" description="Helical" evidence="2">
    <location>
        <begin position="191"/>
        <end position="211"/>
    </location>
</feature>